<feature type="compositionally biased region" description="Basic and acidic residues" evidence="1">
    <location>
        <begin position="10"/>
        <end position="34"/>
    </location>
</feature>
<sequence>MIADTAPGFHKSDRAEPGFDPHLRAADPIPDDHSPPVGVKSTPLRSVAQRLPPAHLTPTGAEQLASYRIGGSPWPQPLRDKLPDISKPIHPPSAHRLGRLSSAG</sequence>
<reference evidence="2" key="2">
    <citation type="submission" date="2020-09" db="EMBL/GenBank/DDBJ databases">
        <authorList>
            <person name="Sun Q."/>
            <person name="Zhou Y."/>
        </authorList>
    </citation>
    <scope>NUCLEOTIDE SEQUENCE</scope>
    <source>
        <strain evidence="2">CGMCC 4.7306</strain>
    </source>
</reference>
<feature type="region of interest" description="Disordered" evidence="1">
    <location>
        <begin position="85"/>
        <end position="104"/>
    </location>
</feature>
<protein>
    <submittedName>
        <fullName evidence="2">Uncharacterized protein</fullName>
    </submittedName>
</protein>
<reference evidence="2" key="1">
    <citation type="journal article" date="2014" name="Int. J. Syst. Evol. Microbiol.">
        <title>Complete genome sequence of Corynebacterium casei LMG S-19264T (=DSM 44701T), isolated from a smear-ripened cheese.</title>
        <authorList>
            <consortium name="US DOE Joint Genome Institute (JGI-PGF)"/>
            <person name="Walter F."/>
            <person name="Albersmeier A."/>
            <person name="Kalinowski J."/>
            <person name="Ruckert C."/>
        </authorList>
    </citation>
    <scope>NUCLEOTIDE SEQUENCE</scope>
    <source>
        <strain evidence="2">CGMCC 4.7306</strain>
    </source>
</reference>
<proteinExistence type="predicted"/>
<name>A0A917SHV9_9ACTN</name>
<organism evidence="2 3">
    <name type="scientific">Microlunatus endophyticus</name>
    <dbReference type="NCBI Taxonomy" id="1716077"/>
    <lineage>
        <taxon>Bacteria</taxon>
        <taxon>Bacillati</taxon>
        <taxon>Actinomycetota</taxon>
        <taxon>Actinomycetes</taxon>
        <taxon>Propionibacteriales</taxon>
        <taxon>Propionibacteriaceae</taxon>
        <taxon>Microlunatus</taxon>
    </lineage>
</organism>
<dbReference type="AlphaFoldDB" id="A0A917SHV9"/>
<gene>
    <name evidence="2" type="ORF">GCM10011575_43980</name>
</gene>
<feature type="region of interest" description="Disordered" evidence="1">
    <location>
        <begin position="1"/>
        <end position="41"/>
    </location>
</feature>
<evidence type="ECO:0000313" key="2">
    <source>
        <dbReference type="EMBL" id="GGL80873.1"/>
    </source>
</evidence>
<keyword evidence="3" id="KW-1185">Reference proteome</keyword>
<comment type="caution">
    <text evidence="2">The sequence shown here is derived from an EMBL/GenBank/DDBJ whole genome shotgun (WGS) entry which is preliminary data.</text>
</comment>
<accession>A0A917SHV9</accession>
<evidence type="ECO:0000313" key="3">
    <source>
        <dbReference type="Proteomes" id="UP000613840"/>
    </source>
</evidence>
<evidence type="ECO:0000256" key="1">
    <source>
        <dbReference type="SAM" id="MobiDB-lite"/>
    </source>
</evidence>
<dbReference type="EMBL" id="BMMZ01000016">
    <property type="protein sequence ID" value="GGL80873.1"/>
    <property type="molecule type" value="Genomic_DNA"/>
</dbReference>
<dbReference type="Proteomes" id="UP000613840">
    <property type="component" value="Unassembled WGS sequence"/>
</dbReference>